<reference evidence="2" key="1">
    <citation type="journal article" date="2019" name="Int. J. Syst. Evol. Microbiol.">
        <title>The Global Catalogue of Microorganisms (GCM) 10K type strain sequencing project: providing services to taxonomists for standard genome sequencing and annotation.</title>
        <authorList>
            <consortium name="The Broad Institute Genomics Platform"/>
            <consortium name="The Broad Institute Genome Sequencing Center for Infectious Disease"/>
            <person name="Wu L."/>
            <person name="Ma J."/>
        </authorList>
    </citation>
    <scope>NUCLEOTIDE SEQUENCE [LARGE SCALE GENOMIC DNA]</scope>
    <source>
        <strain evidence="2">CCUG 58938</strain>
    </source>
</reference>
<sequence>MQTFFENKSAKVYYDTNLDTLFLEYTDKVANHEQFVVINAAVLKAFENLQTRKCVADIRKMGVISIESQKWVVDILLPGMIKHLGGEMPIVAQLLDRVEIFAKVAANKINEKVKDDKNGFRVMQFTERKAMEAYLKSV</sequence>
<dbReference type="Proteomes" id="UP001597112">
    <property type="component" value="Unassembled WGS sequence"/>
</dbReference>
<protein>
    <submittedName>
        <fullName evidence="1">Uncharacterized protein</fullName>
    </submittedName>
</protein>
<keyword evidence="2" id="KW-1185">Reference proteome</keyword>
<organism evidence="1 2">
    <name type="scientific">Ohtaekwangia kribbensis</name>
    <dbReference type="NCBI Taxonomy" id="688913"/>
    <lineage>
        <taxon>Bacteria</taxon>
        <taxon>Pseudomonadati</taxon>
        <taxon>Bacteroidota</taxon>
        <taxon>Cytophagia</taxon>
        <taxon>Cytophagales</taxon>
        <taxon>Fulvivirgaceae</taxon>
        <taxon>Ohtaekwangia</taxon>
    </lineage>
</organism>
<dbReference type="RefSeq" id="WP_377583056.1">
    <property type="nucleotide sequence ID" value="NZ_JBHTKA010000008.1"/>
</dbReference>
<proteinExistence type="predicted"/>
<accession>A0ABW3K7E8</accession>
<gene>
    <name evidence="1" type="ORF">ACFQ21_22895</name>
</gene>
<name>A0ABW3K7E8_9BACT</name>
<dbReference type="EMBL" id="JBHTKA010000008">
    <property type="protein sequence ID" value="MFD1002190.1"/>
    <property type="molecule type" value="Genomic_DNA"/>
</dbReference>
<comment type="caution">
    <text evidence="1">The sequence shown here is derived from an EMBL/GenBank/DDBJ whole genome shotgun (WGS) entry which is preliminary data.</text>
</comment>
<evidence type="ECO:0000313" key="1">
    <source>
        <dbReference type="EMBL" id="MFD1002190.1"/>
    </source>
</evidence>
<evidence type="ECO:0000313" key="2">
    <source>
        <dbReference type="Proteomes" id="UP001597112"/>
    </source>
</evidence>